<evidence type="ECO:0000259" key="11">
    <source>
        <dbReference type="PROSITE" id="PS50893"/>
    </source>
</evidence>
<comment type="similarity">
    <text evidence="2">Belongs to the ABC transporter superfamily.</text>
</comment>
<dbReference type="CDD" id="cd06261">
    <property type="entry name" value="TM_PBP2"/>
    <property type="match status" value="1"/>
</dbReference>
<feature type="transmembrane region" description="Helical" evidence="10">
    <location>
        <begin position="106"/>
        <end position="123"/>
    </location>
</feature>
<keyword evidence="4" id="KW-1003">Cell membrane</keyword>
<dbReference type="InterPro" id="IPR050319">
    <property type="entry name" value="ABC_transp_ATP-bind"/>
</dbReference>
<dbReference type="AlphaFoldDB" id="A0A1V8NT67"/>
<keyword evidence="6" id="KW-0547">Nucleotide-binding</keyword>
<feature type="domain" description="ABC transporter" evidence="11">
    <location>
        <begin position="286"/>
        <end position="531"/>
    </location>
</feature>
<keyword evidence="8 10" id="KW-1133">Transmembrane helix</keyword>
<keyword evidence="3 10" id="KW-0813">Transport</keyword>
<dbReference type="InterPro" id="IPR000515">
    <property type="entry name" value="MetI-like"/>
</dbReference>
<dbReference type="InterPro" id="IPR003593">
    <property type="entry name" value="AAA+_ATPase"/>
</dbReference>
<dbReference type="PANTHER" id="PTHR43776">
    <property type="entry name" value="TRANSPORT ATP-BINDING PROTEIN"/>
    <property type="match status" value="1"/>
</dbReference>
<dbReference type="SMART" id="SM00382">
    <property type="entry name" value="AAA"/>
    <property type="match status" value="2"/>
</dbReference>
<evidence type="ECO:0000256" key="5">
    <source>
        <dbReference type="ARBA" id="ARBA00022692"/>
    </source>
</evidence>
<dbReference type="EMBL" id="NAEW01000019">
    <property type="protein sequence ID" value="OQM39609.1"/>
    <property type="molecule type" value="Genomic_DNA"/>
</dbReference>
<sequence length="801" mass="89040">MLPMNKLRHFAFILFLLILALSLIGPWLAPYPIDEILDIPFSPPQPTMLLGSDYLGADVLSRMLSGGQTIILLTLLAVGLAWILGGTLGVLAALRGGITETIFLRIADLLLSIPAMLLLTLIVTITGTGYKGVVITAILIMFPDIFRMTRAATLQQLQYDYIDLARCRGESWFTLLWYEIAPNLLSPMITDIGIRLPGTIFIFATASFLGLSTNQPVADWGLMIMENSPGLTLQPLATLAPVSMLILLIIPLNFWLDSLFLLRQPINMNYKASDTEISPPVQSAILDIQNFTLAHRDYLLLSNINLKVSKGEIVALVGSSGSGKTTLLHSALAHWPPNTKLEQGNVWMQGKSLLQMDTSELRKHRARHIGYMPQDPKVTLVSSQRIGSFLNLIANSRGLSNRSRRLQIYNNFRQLGLPLEKKFLSRYPHQLSGGQRQRILLTAALLGYPELLFLDEPSSALDPLNTRDMLLWVAQTAREHNMTVLMVAHDLPQVSQIASRILLMSKGKLLEQQQTKRFLTHPESPEGQRLIDSYTPVLISDCIKQKSETILHVHQLSASYRGYTAFHPLQFDLTRGGCLTIVGPSGSGKTTLLRTLLGLHQNCQGSMYFLQSRLAPELAHRTTEQRRAIQYVPQNPWSSLNPFYTVAALLERPLCVHNPKLTHNKRQKAIANIMEHVGLSHHLLNRHTSELSGGQCQRVALARALIINPTILICDEVTSALDGPGKREITELLDKLRHTLDIAIILVTHDISLPFQLGGNLIVLEHGHVIEYGPTTKLITAPHHKFTRQLIDASIITGGNK</sequence>
<feature type="domain" description="ABC transporter" evidence="11">
    <location>
        <begin position="551"/>
        <end position="791"/>
    </location>
</feature>
<dbReference type="GO" id="GO:0016887">
    <property type="term" value="F:ATP hydrolysis activity"/>
    <property type="evidence" value="ECO:0007669"/>
    <property type="project" value="InterPro"/>
</dbReference>
<evidence type="ECO:0000256" key="1">
    <source>
        <dbReference type="ARBA" id="ARBA00004429"/>
    </source>
</evidence>
<dbReference type="GO" id="GO:0005886">
    <property type="term" value="C:plasma membrane"/>
    <property type="evidence" value="ECO:0007669"/>
    <property type="project" value="UniProtKB-SubCell"/>
</dbReference>
<feature type="domain" description="ABC transmembrane type-1" evidence="12">
    <location>
        <begin position="67"/>
        <end position="257"/>
    </location>
</feature>
<keyword evidence="5 10" id="KW-0812">Transmembrane</keyword>
<comment type="similarity">
    <text evidence="10">Belongs to the binding-protein-dependent transport system permease family.</text>
</comment>
<dbReference type="InterPro" id="IPR017871">
    <property type="entry name" value="ABC_transporter-like_CS"/>
</dbReference>
<feature type="transmembrane region" description="Helical" evidence="10">
    <location>
        <begin position="233"/>
        <end position="256"/>
    </location>
</feature>
<evidence type="ECO:0000256" key="6">
    <source>
        <dbReference type="ARBA" id="ARBA00022741"/>
    </source>
</evidence>
<evidence type="ECO:0000259" key="12">
    <source>
        <dbReference type="PROSITE" id="PS50928"/>
    </source>
</evidence>
<dbReference type="Gene3D" id="1.10.3720.10">
    <property type="entry name" value="MetI-like"/>
    <property type="match status" value="1"/>
</dbReference>
<comment type="caution">
    <text evidence="13">The sequence shown here is derived from an EMBL/GenBank/DDBJ whole genome shotgun (WGS) entry which is preliminary data.</text>
</comment>
<name>A0A1V8NT67_CITBR</name>
<feature type="transmembrane region" description="Helical" evidence="10">
    <location>
        <begin position="192"/>
        <end position="213"/>
    </location>
</feature>
<evidence type="ECO:0000256" key="9">
    <source>
        <dbReference type="ARBA" id="ARBA00023136"/>
    </source>
</evidence>
<dbReference type="InterPro" id="IPR035906">
    <property type="entry name" value="MetI-like_sf"/>
</dbReference>
<dbReference type="Proteomes" id="UP000192573">
    <property type="component" value="Unassembled WGS sequence"/>
</dbReference>
<dbReference type="InterPro" id="IPR003439">
    <property type="entry name" value="ABC_transporter-like_ATP-bd"/>
</dbReference>
<evidence type="ECO:0000256" key="8">
    <source>
        <dbReference type="ARBA" id="ARBA00022989"/>
    </source>
</evidence>
<evidence type="ECO:0008006" key="15">
    <source>
        <dbReference type="Google" id="ProtNLM"/>
    </source>
</evidence>
<reference evidence="13 14" key="1">
    <citation type="submission" date="2017-03" db="EMBL/GenBank/DDBJ databases">
        <authorList>
            <person name="Afonso C.L."/>
            <person name="Miller P.J."/>
            <person name="Scott M.A."/>
            <person name="Spackman E."/>
            <person name="Goraichik I."/>
            <person name="Dimitrov K.M."/>
            <person name="Suarez D.L."/>
            <person name="Swayne D.E."/>
        </authorList>
    </citation>
    <scope>NUCLEOTIDE SEQUENCE [LARGE SCALE GENOMIC DNA]</scope>
    <source>
        <strain evidence="13 14">ATCC 51113</strain>
    </source>
</reference>
<dbReference type="GO" id="GO:0005524">
    <property type="term" value="F:ATP binding"/>
    <property type="evidence" value="ECO:0007669"/>
    <property type="project" value="UniProtKB-KW"/>
</dbReference>
<organism evidence="13 14">
    <name type="scientific">Citrobacter braakii</name>
    <dbReference type="NCBI Taxonomy" id="57706"/>
    <lineage>
        <taxon>Bacteria</taxon>
        <taxon>Pseudomonadati</taxon>
        <taxon>Pseudomonadota</taxon>
        <taxon>Gammaproteobacteria</taxon>
        <taxon>Enterobacterales</taxon>
        <taxon>Enterobacteriaceae</taxon>
        <taxon>Citrobacter</taxon>
        <taxon>Citrobacter freundii complex</taxon>
    </lineage>
</organism>
<evidence type="ECO:0000313" key="13">
    <source>
        <dbReference type="EMBL" id="OQM39609.1"/>
    </source>
</evidence>
<evidence type="ECO:0000313" key="14">
    <source>
        <dbReference type="Proteomes" id="UP000192573"/>
    </source>
</evidence>
<evidence type="ECO:0000256" key="7">
    <source>
        <dbReference type="ARBA" id="ARBA00022840"/>
    </source>
</evidence>
<accession>A0A1V8NT67</accession>
<dbReference type="PROSITE" id="PS50928">
    <property type="entry name" value="ABC_TM1"/>
    <property type="match status" value="1"/>
</dbReference>
<dbReference type="PROSITE" id="PS00211">
    <property type="entry name" value="ABC_TRANSPORTER_1"/>
    <property type="match status" value="1"/>
</dbReference>
<evidence type="ECO:0000256" key="3">
    <source>
        <dbReference type="ARBA" id="ARBA00022448"/>
    </source>
</evidence>
<keyword evidence="7" id="KW-0067">ATP-binding</keyword>
<dbReference type="Pfam" id="PF00005">
    <property type="entry name" value="ABC_tran"/>
    <property type="match status" value="2"/>
</dbReference>
<feature type="transmembrane region" description="Helical" evidence="10">
    <location>
        <begin position="70"/>
        <end position="94"/>
    </location>
</feature>
<gene>
    <name evidence="13" type="ORF">BZK42_23535</name>
</gene>
<comment type="subcellular location">
    <subcellularLocation>
        <location evidence="1">Cell inner membrane</location>
        <topology evidence="1">Multi-pass membrane protein</topology>
    </subcellularLocation>
    <subcellularLocation>
        <location evidence="10">Cell membrane</location>
        <topology evidence="10">Multi-pass membrane protein</topology>
    </subcellularLocation>
</comment>
<dbReference type="SUPFAM" id="SSF52540">
    <property type="entry name" value="P-loop containing nucleoside triphosphate hydrolases"/>
    <property type="match status" value="2"/>
</dbReference>
<evidence type="ECO:0000256" key="10">
    <source>
        <dbReference type="RuleBase" id="RU363032"/>
    </source>
</evidence>
<dbReference type="Gene3D" id="3.40.50.300">
    <property type="entry name" value="P-loop containing nucleotide triphosphate hydrolases"/>
    <property type="match status" value="2"/>
</dbReference>
<evidence type="ECO:0000256" key="2">
    <source>
        <dbReference type="ARBA" id="ARBA00005417"/>
    </source>
</evidence>
<dbReference type="InterPro" id="IPR027417">
    <property type="entry name" value="P-loop_NTPase"/>
</dbReference>
<dbReference type="PANTHER" id="PTHR43776:SF7">
    <property type="entry name" value="D,D-DIPEPTIDE TRANSPORT ATP-BINDING PROTEIN DDPF-RELATED"/>
    <property type="match status" value="1"/>
</dbReference>
<dbReference type="Pfam" id="PF00528">
    <property type="entry name" value="BPD_transp_1"/>
    <property type="match status" value="1"/>
</dbReference>
<dbReference type="PROSITE" id="PS50893">
    <property type="entry name" value="ABC_TRANSPORTER_2"/>
    <property type="match status" value="2"/>
</dbReference>
<evidence type="ECO:0000256" key="4">
    <source>
        <dbReference type="ARBA" id="ARBA00022519"/>
    </source>
</evidence>
<keyword evidence="9 10" id="KW-0472">Membrane</keyword>
<dbReference type="GO" id="GO:0055085">
    <property type="term" value="P:transmembrane transport"/>
    <property type="evidence" value="ECO:0007669"/>
    <property type="project" value="InterPro"/>
</dbReference>
<keyword evidence="4" id="KW-0997">Cell inner membrane</keyword>
<dbReference type="SUPFAM" id="SSF161098">
    <property type="entry name" value="MetI-like"/>
    <property type="match status" value="1"/>
</dbReference>
<proteinExistence type="inferred from homology"/>
<protein>
    <recommendedName>
        <fullName evidence="15">ATP-binding cassette domain-containing protein</fullName>
    </recommendedName>
</protein>